<proteinExistence type="predicted"/>
<sequence>MPQKNFSSATSATLHCLYHFLNCLKIYIIISSQWETFVNRELDVKHSVTIAVEVSQAQFFTVDNEQMQAVSLRTLAQNVFTAVIDNVSEFCHNLPVQNELVREISKNVLLCDASPLPYLETKLSYSMQGLQTMLMFDILLLTDSYLKFEDIKILCLSQSKCFAIRITIKNFKGQHDPLYEDHERILLITKHGKVFATAWSSSFSLSWRDLKICFFKLISLEAESSILVMLWKQISFVICYATYVLLFDLVLNKTLTESAPLDDLDAPALFRVETSISTHSWITITWAKELSMTLHELDVLQKCIKEALSSEEEDVCTQLRLLLIYVRQSLEIFILHNPRSSSKLDDIDKDTLKQDSLKKHGEVLKTQDLFTAKCLKFISYALTAKMTPALINLYATGYTNVFQS</sequence>
<organism evidence="1 2">
    <name type="scientific">Irpex rosettiformis</name>
    <dbReference type="NCBI Taxonomy" id="378272"/>
    <lineage>
        <taxon>Eukaryota</taxon>
        <taxon>Fungi</taxon>
        <taxon>Dikarya</taxon>
        <taxon>Basidiomycota</taxon>
        <taxon>Agaricomycotina</taxon>
        <taxon>Agaricomycetes</taxon>
        <taxon>Polyporales</taxon>
        <taxon>Irpicaceae</taxon>
        <taxon>Irpex</taxon>
    </lineage>
</organism>
<evidence type="ECO:0000313" key="2">
    <source>
        <dbReference type="Proteomes" id="UP001055072"/>
    </source>
</evidence>
<evidence type="ECO:0000313" key="1">
    <source>
        <dbReference type="EMBL" id="KAI0088518.1"/>
    </source>
</evidence>
<comment type="caution">
    <text evidence="1">The sequence shown here is derived from an EMBL/GenBank/DDBJ whole genome shotgun (WGS) entry which is preliminary data.</text>
</comment>
<gene>
    <name evidence="1" type="ORF">BDY19DRAFT_906542</name>
</gene>
<name>A0ACB8U2J6_9APHY</name>
<dbReference type="Proteomes" id="UP001055072">
    <property type="component" value="Unassembled WGS sequence"/>
</dbReference>
<accession>A0ACB8U2J6</accession>
<dbReference type="EMBL" id="MU274913">
    <property type="protein sequence ID" value="KAI0088518.1"/>
    <property type="molecule type" value="Genomic_DNA"/>
</dbReference>
<reference evidence="1" key="1">
    <citation type="journal article" date="2021" name="Environ. Microbiol.">
        <title>Gene family expansions and transcriptome signatures uncover fungal adaptations to wood decay.</title>
        <authorList>
            <person name="Hage H."/>
            <person name="Miyauchi S."/>
            <person name="Viragh M."/>
            <person name="Drula E."/>
            <person name="Min B."/>
            <person name="Chaduli D."/>
            <person name="Navarro D."/>
            <person name="Favel A."/>
            <person name="Norest M."/>
            <person name="Lesage-Meessen L."/>
            <person name="Balint B."/>
            <person name="Merenyi Z."/>
            <person name="de Eugenio L."/>
            <person name="Morin E."/>
            <person name="Martinez A.T."/>
            <person name="Baldrian P."/>
            <person name="Stursova M."/>
            <person name="Martinez M.J."/>
            <person name="Novotny C."/>
            <person name="Magnuson J.K."/>
            <person name="Spatafora J.W."/>
            <person name="Maurice S."/>
            <person name="Pangilinan J."/>
            <person name="Andreopoulos W."/>
            <person name="LaButti K."/>
            <person name="Hundley H."/>
            <person name="Na H."/>
            <person name="Kuo A."/>
            <person name="Barry K."/>
            <person name="Lipzen A."/>
            <person name="Henrissat B."/>
            <person name="Riley R."/>
            <person name="Ahrendt S."/>
            <person name="Nagy L.G."/>
            <person name="Grigoriev I.V."/>
            <person name="Martin F."/>
            <person name="Rosso M.N."/>
        </authorList>
    </citation>
    <scope>NUCLEOTIDE SEQUENCE</scope>
    <source>
        <strain evidence="1">CBS 384.51</strain>
    </source>
</reference>
<protein>
    <submittedName>
        <fullName evidence="1">Uncharacterized protein</fullName>
    </submittedName>
</protein>
<keyword evidence="2" id="KW-1185">Reference proteome</keyword>